<dbReference type="EMBL" id="JAJTWT010000009">
    <property type="protein sequence ID" value="MCE4539513.1"/>
    <property type="molecule type" value="Genomic_DNA"/>
</dbReference>
<name>A0ABS8XID1_9BURK</name>
<gene>
    <name evidence="4" type="ORF">LXT12_19870</name>
</gene>
<evidence type="ECO:0000256" key="1">
    <source>
        <dbReference type="ARBA" id="ARBA00022553"/>
    </source>
</evidence>
<protein>
    <submittedName>
        <fullName evidence="4">Response regulator</fullName>
    </submittedName>
</protein>
<reference evidence="4 5" key="1">
    <citation type="submission" date="2021-12" db="EMBL/GenBank/DDBJ databases">
        <title>Genome seq of p7.</title>
        <authorList>
            <person name="Seo T."/>
        </authorList>
    </citation>
    <scope>NUCLEOTIDE SEQUENCE [LARGE SCALE GENOMIC DNA]</scope>
    <source>
        <strain evidence="4 5">P7</strain>
    </source>
</reference>
<dbReference type="SUPFAM" id="SSF52172">
    <property type="entry name" value="CheY-like"/>
    <property type="match status" value="1"/>
</dbReference>
<keyword evidence="1 2" id="KW-0597">Phosphoprotein</keyword>
<evidence type="ECO:0000313" key="4">
    <source>
        <dbReference type="EMBL" id="MCE4539513.1"/>
    </source>
</evidence>
<dbReference type="Proteomes" id="UP001201463">
    <property type="component" value="Unassembled WGS sequence"/>
</dbReference>
<sequence length="126" mass="13571">MAGERILVVDDNPLNVDLARYVLEADGFIVDEAPDVEAAWAQLRACRPDLALVDIQLPGVDGLTLVRAIRASPELADLPVIAFTAYAMHGDEQRFLAAGCDGYLAKPIDVPTFAATVRAWLRPGPT</sequence>
<dbReference type="InterPro" id="IPR001789">
    <property type="entry name" value="Sig_transdc_resp-reg_receiver"/>
</dbReference>
<evidence type="ECO:0000259" key="3">
    <source>
        <dbReference type="PROSITE" id="PS50110"/>
    </source>
</evidence>
<dbReference type="InterPro" id="IPR050595">
    <property type="entry name" value="Bact_response_regulator"/>
</dbReference>
<evidence type="ECO:0000256" key="2">
    <source>
        <dbReference type="PROSITE-ProRule" id="PRU00169"/>
    </source>
</evidence>
<organism evidence="4 5">
    <name type="scientific">Pelomonas caseinilytica</name>
    <dbReference type="NCBI Taxonomy" id="2906763"/>
    <lineage>
        <taxon>Bacteria</taxon>
        <taxon>Pseudomonadati</taxon>
        <taxon>Pseudomonadota</taxon>
        <taxon>Betaproteobacteria</taxon>
        <taxon>Burkholderiales</taxon>
        <taxon>Sphaerotilaceae</taxon>
        <taxon>Roseateles</taxon>
    </lineage>
</organism>
<proteinExistence type="predicted"/>
<dbReference type="InterPro" id="IPR011006">
    <property type="entry name" value="CheY-like_superfamily"/>
</dbReference>
<dbReference type="Gene3D" id="3.40.50.2300">
    <property type="match status" value="1"/>
</dbReference>
<accession>A0ABS8XID1</accession>
<dbReference type="Pfam" id="PF00072">
    <property type="entry name" value="Response_reg"/>
    <property type="match status" value="1"/>
</dbReference>
<evidence type="ECO:0000313" key="5">
    <source>
        <dbReference type="Proteomes" id="UP001201463"/>
    </source>
</evidence>
<dbReference type="PANTHER" id="PTHR44591:SF3">
    <property type="entry name" value="RESPONSE REGULATORY DOMAIN-CONTAINING PROTEIN"/>
    <property type="match status" value="1"/>
</dbReference>
<feature type="modified residue" description="4-aspartylphosphate" evidence="2">
    <location>
        <position position="54"/>
    </location>
</feature>
<dbReference type="RefSeq" id="WP_233394034.1">
    <property type="nucleotide sequence ID" value="NZ_JAJTWT010000009.1"/>
</dbReference>
<dbReference type="SMART" id="SM00448">
    <property type="entry name" value="REC"/>
    <property type="match status" value="1"/>
</dbReference>
<dbReference type="PANTHER" id="PTHR44591">
    <property type="entry name" value="STRESS RESPONSE REGULATOR PROTEIN 1"/>
    <property type="match status" value="1"/>
</dbReference>
<dbReference type="PROSITE" id="PS50110">
    <property type="entry name" value="RESPONSE_REGULATORY"/>
    <property type="match status" value="1"/>
</dbReference>
<feature type="domain" description="Response regulatory" evidence="3">
    <location>
        <begin position="5"/>
        <end position="121"/>
    </location>
</feature>
<keyword evidence="5" id="KW-1185">Reference proteome</keyword>
<comment type="caution">
    <text evidence="4">The sequence shown here is derived from an EMBL/GenBank/DDBJ whole genome shotgun (WGS) entry which is preliminary data.</text>
</comment>